<evidence type="ECO:0000313" key="2">
    <source>
        <dbReference type="EMBL" id="ASA56530.1"/>
    </source>
</evidence>
<keyword evidence="1" id="KW-0732">Signal</keyword>
<dbReference type="AlphaFoldDB" id="A0A1Z2SH63"/>
<accession>A0A1Z2SH63</accession>
<feature type="chain" id="PRO_5012870835" description="Big-1 domain-containing protein" evidence="1">
    <location>
        <begin position="27"/>
        <end position="467"/>
    </location>
</feature>
<dbReference type="Gene3D" id="2.60.120.380">
    <property type="match status" value="2"/>
</dbReference>
<protein>
    <recommendedName>
        <fullName evidence="4">Big-1 domain-containing protein</fullName>
    </recommendedName>
</protein>
<reference evidence="2 3" key="1">
    <citation type="submission" date="2016-12" db="EMBL/GenBank/DDBJ databases">
        <authorList>
            <person name="Song W.-J."/>
            <person name="Kurnit D.M."/>
        </authorList>
    </citation>
    <scope>NUCLEOTIDE SEQUENCE [LARGE SCALE GENOMIC DNA]</scope>
    <source>
        <strain evidence="2 3">ATCC 43942</strain>
    </source>
</reference>
<evidence type="ECO:0008006" key="4">
    <source>
        <dbReference type="Google" id="ProtNLM"/>
    </source>
</evidence>
<dbReference type="KEGG" id="vga:BSQ33_13075"/>
<evidence type="ECO:0000256" key="1">
    <source>
        <dbReference type="SAM" id="SignalP"/>
    </source>
</evidence>
<proteinExistence type="predicted"/>
<dbReference type="Proteomes" id="UP000196708">
    <property type="component" value="Chromosome 1"/>
</dbReference>
<dbReference type="RefSeq" id="WP_088134259.1">
    <property type="nucleotide sequence ID" value="NZ_CP018835.1"/>
</dbReference>
<dbReference type="OrthoDB" id="9800887at2"/>
<dbReference type="SUPFAM" id="SSF89260">
    <property type="entry name" value="Collagen-binding domain"/>
    <property type="match status" value="1"/>
</dbReference>
<gene>
    <name evidence="2" type="ORF">BSQ33_13075</name>
</gene>
<name>A0A1Z2SH63_VIBGA</name>
<sequence length="467" mass="51357">MKYTFYKRNIQALFSCCLLISTYTYSQPQLLSEPVQLQIKPMTQSESDSQFGVNSAPQSFAQSLDIIQLNHLDEAESILPTAASDATPPNFSIALNNSYKDTLTADSPEHWYSFSANEAGKVTVIASQIPNNMTYKAYLYSKPSGDPASDYTSAGFSIIPGAERQQISATSTVASDYILVLRSEGDNYGDSFVLTTAFSTTYDANEPNDNFWQATDADISKPITGQMDNLYDLDVYKIEVATQKQLIFALTGEGYGHYKAELFNANGQSLGVINDKDLASATLTAGTYYWAVMASGDKVVATDTYTLTTTEKLAGLSLSVTTDQYSSRRIDYGQGDYFALKSYATIKGQAINSAGEPIASTKLKFEFQSNAGKSLNEVAWTTTDANGNFELKVISPADYGRLSFYGPVYTYHYDLHALVIYVDYGGKLSTIPQMVIDETSYDGSNSKYTTDKSYIIFYDIAHLTYHG</sequence>
<organism evidence="2 3">
    <name type="scientific">Vibrio gazogenes</name>
    <dbReference type="NCBI Taxonomy" id="687"/>
    <lineage>
        <taxon>Bacteria</taxon>
        <taxon>Pseudomonadati</taxon>
        <taxon>Pseudomonadota</taxon>
        <taxon>Gammaproteobacteria</taxon>
        <taxon>Vibrionales</taxon>
        <taxon>Vibrionaceae</taxon>
        <taxon>Vibrio</taxon>
    </lineage>
</organism>
<dbReference type="EMBL" id="CP018835">
    <property type="protein sequence ID" value="ASA56530.1"/>
    <property type="molecule type" value="Genomic_DNA"/>
</dbReference>
<evidence type="ECO:0000313" key="3">
    <source>
        <dbReference type="Proteomes" id="UP000196708"/>
    </source>
</evidence>
<feature type="signal peptide" evidence="1">
    <location>
        <begin position="1"/>
        <end position="26"/>
    </location>
</feature>